<name>A0A1H3Q1G3_9PROT</name>
<dbReference type="RefSeq" id="WP_090415916.1">
    <property type="nucleotide sequence ID" value="NZ_FNOY01000122.1"/>
</dbReference>
<dbReference type="AlphaFoldDB" id="A0A1H3Q1G3"/>
<dbReference type="Proteomes" id="UP000198640">
    <property type="component" value="Unassembled WGS sequence"/>
</dbReference>
<dbReference type="InterPro" id="IPR003462">
    <property type="entry name" value="ODC_Mu_crystall"/>
</dbReference>
<dbReference type="Gene3D" id="3.30.1780.10">
    <property type="entry name" value="ornithine cyclodeaminase, domain 1"/>
    <property type="match status" value="1"/>
</dbReference>
<dbReference type="OrthoDB" id="9809203at2"/>
<gene>
    <name evidence="1" type="ORF">SAMN05421881_11221</name>
</gene>
<dbReference type="STRING" id="44576.SAMN05421881_11221"/>
<dbReference type="InterPro" id="IPR023401">
    <property type="entry name" value="ODC_N"/>
</dbReference>
<evidence type="ECO:0000313" key="2">
    <source>
        <dbReference type="Proteomes" id="UP000198640"/>
    </source>
</evidence>
<dbReference type="SUPFAM" id="SSF51735">
    <property type="entry name" value="NAD(P)-binding Rossmann-fold domains"/>
    <property type="match status" value="1"/>
</dbReference>
<reference evidence="1 2" key="1">
    <citation type="submission" date="2016-10" db="EMBL/GenBank/DDBJ databases">
        <authorList>
            <person name="de Groot N.N."/>
        </authorList>
    </citation>
    <scope>NUCLEOTIDE SEQUENCE [LARGE SCALE GENOMIC DNA]</scope>
    <source>
        <strain evidence="1 2">Nm1</strain>
    </source>
</reference>
<dbReference type="PANTHER" id="PTHR13812">
    <property type="entry name" value="KETIMINE REDUCTASE MU-CRYSTALLIN"/>
    <property type="match status" value="1"/>
</dbReference>
<dbReference type="NCBIfam" id="NF005762">
    <property type="entry name" value="PRK07589.1"/>
    <property type="match status" value="1"/>
</dbReference>
<protein>
    <submittedName>
        <fullName evidence="1">Ornithine cyclodeaminase</fullName>
    </submittedName>
</protein>
<dbReference type="PANTHER" id="PTHR13812:SF19">
    <property type="entry name" value="KETIMINE REDUCTASE MU-CRYSTALLIN"/>
    <property type="match status" value="1"/>
</dbReference>
<accession>A0A1H3Q1G3</accession>
<evidence type="ECO:0000313" key="1">
    <source>
        <dbReference type="EMBL" id="SDZ06569.1"/>
    </source>
</evidence>
<dbReference type="InterPro" id="IPR036291">
    <property type="entry name" value="NAD(P)-bd_dom_sf"/>
</dbReference>
<dbReference type="Pfam" id="PF02423">
    <property type="entry name" value="OCD_Mu_crystall"/>
    <property type="match status" value="1"/>
</dbReference>
<organism evidence="1 2">
    <name type="scientific">Nitrosomonas halophila</name>
    <dbReference type="NCBI Taxonomy" id="44576"/>
    <lineage>
        <taxon>Bacteria</taxon>
        <taxon>Pseudomonadati</taxon>
        <taxon>Pseudomonadota</taxon>
        <taxon>Betaproteobacteria</taxon>
        <taxon>Nitrosomonadales</taxon>
        <taxon>Nitrosomonadaceae</taxon>
        <taxon>Nitrosomonas</taxon>
    </lineage>
</organism>
<dbReference type="EMBL" id="FNOY01000122">
    <property type="protein sequence ID" value="SDZ06569.1"/>
    <property type="molecule type" value="Genomic_DNA"/>
</dbReference>
<proteinExistence type="predicted"/>
<keyword evidence="2" id="KW-1185">Reference proteome</keyword>
<dbReference type="Gene3D" id="3.40.50.720">
    <property type="entry name" value="NAD(P)-binding Rossmann-like Domain"/>
    <property type="match status" value="1"/>
</dbReference>
<sequence>MLFFSINTIAQWLKDQGLANVFPGIIDHLAADFRRWPDFHKSARHATYYPDGVIELMPCADQNYYAFKYVNGHPNNPALGKLNVLGFGVLTDAHTGYPLLISEMTLLTAVRTAATAALAARYLARQDSQRIALIGTGAQAEFVTWALSTQYQGCQIHYYDTDPQAMRKYHDNLAASSIPVFPADSIAAAIHGADIIVTATAAKCRADLIQSLMLSPGQCYLGLGGDCPGKTEFSSEVLQQCKIVVEYLPQSLVEGEIQNLGPDSVHAELWELIAGTKKGRTTPEEITLFDSVGFALEDYSILTWLYKLAENGDICPDSVLAIVPDLADPKDLYGLVKA</sequence>